<feature type="transmembrane region" description="Helical" evidence="7">
    <location>
        <begin position="470"/>
        <end position="495"/>
    </location>
</feature>
<evidence type="ECO:0000313" key="9">
    <source>
        <dbReference type="EMBL" id="KAB5568840.1"/>
    </source>
</evidence>
<keyword evidence="6 7" id="KW-0472">Membrane</keyword>
<dbReference type="AlphaFoldDB" id="A0A5N5NML5"/>
<evidence type="ECO:0000256" key="4">
    <source>
        <dbReference type="ARBA" id="ARBA00022970"/>
    </source>
</evidence>
<sequence length="696" mass="77952">MDFRSSDVSLWKNSLDAYSTRIQSLNKPNLVSLDDFYRVELPSLIYQRNPDPHITTLELSKLMQWKLSRGKWRPRLLDFVSSLDESHVKSASQKAFESLPDVSKAVSALTVLKGVGPATASAVLAAYAPDVAPFMSDEAMEAVLGNSKEYTLKQYLLFVDKLQTKSKIQTPRRITRPETSRERENVDLGMRHLHQCLYGFGLGLATGANRRPSAVLDKSTAWLFDCITLSWSGSSVVDVVLYKKYRRSPQTSLLPHKHDDYEPLEVGFIGTSFSSAVFNLSTTIVGVGIMALSSTLKQLGLIPGVVIILMGAALTKTSIDMILRFGRASKTSTCSGVVADAFGGFWRTLLQICIVINNLGMLIVYMIIIDGVRHSGVMEEWFDQHWWTARCSLLLLTTVFVFAPLISFKRVGKHTHRNITTLAMERFNYVNMLEPQRTLQSNCFPQHVPCICKAYRSFDMRVMVLDSLRYTSTLSVGLATVFVAITAGVVVVKLIEERIGMPRLMPGVIDQASFWKLFTIVPIIVTTYICHHNVYIATSFFGVLLFGDKTMNDVLANFDGDLGVPYSSLLDDVVRLSYGVHLMLVFPIVLFSLRFNLDELLFPYAIPIAYDNRRFFSVTLALMGFIFLGANFVPKIWDAFQFTGATATIVVGFIFPFAIAFRPSGRQLSMVSANCLMLEFPELLSIAGRHKMKCYQ</sequence>
<feature type="transmembrane region" description="Helical" evidence="7">
    <location>
        <begin position="301"/>
        <end position="323"/>
    </location>
</feature>
<comment type="subcellular location">
    <subcellularLocation>
        <location evidence="1">Membrane</location>
    </subcellularLocation>
</comment>
<dbReference type="PANTHER" id="PTHR21521:SF0">
    <property type="entry name" value="AMUN, ISOFORM A"/>
    <property type="match status" value="1"/>
</dbReference>
<keyword evidence="2" id="KW-0813">Transport</keyword>
<evidence type="ECO:0000256" key="6">
    <source>
        <dbReference type="ARBA" id="ARBA00023136"/>
    </source>
</evidence>
<feature type="transmembrane region" description="Helical" evidence="7">
    <location>
        <begin position="639"/>
        <end position="661"/>
    </location>
</feature>
<proteinExistence type="predicted"/>
<feature type="transmembrane region" description="Helical" evidence="7">
    <location>
        <begin position="387"/>
        <end position="408"/>
    </location>
</feature>
<dbReference type="Pfam" id="PF01490">
    <property type="entry name" value="Aa_trans"/>
    <property type="match status" value="2"/>
</dbReference>
<evidence type="ECO:0000259" key="8">
    <source>
        <dbReference type="Pfam" id="PF01490"/>
    </source>
</evidence>
<keyword evidence="3 7" id="KW-0812">Transmembrane</keyword>
<comment type="caution">
    <text evidence="9">The sequence shown here is derived from an EMBL/GenBank/DDBJ whole genome shotgun (WGS) entry which is preliminary data.</text>
</comment>
<name>A0A5N5NML5_9ROSI</name>
<feature type="transmembrane region" description="Helical" evidence="7">
    <location>
        <begin position="344"/>
        <end position="367"/>
    </location>
</feature>
<dbReference type="PANTHER" id="PTHR21521">
    <property type="entry name" value="AMUN, ISOFORM A"/>
    <property type="match status" value="1"/>
</dbReference>
<dbReference type="Proteomes" id="UP000326939">
    <property type="component" value="Chromosome 2"/>
</dbReference>
<dbReference type="GO" id="GO:0006865">
    <property type="term" value="P:amino acid transport"/>
    <property type="evidence" value="ECO:0007669"/>
    <property type="project" value="UniProtKB-KW"/>
</dbReference>
<evidence type="ECO:0000256" key="1">
    <source>
        <dbReference type="ARBA" id="ARBA00004370"/>
    </source>
</evidence>
<gene>
    <name evidence="9" type="ORF">DKX38_002633</name>
</gene>
<feature type="transmembrane region" description="Helical" evidence="7">
    <location>
        <begin position="576"/>
        <end position="595"/>
    </location>
</feature>
<protein>
    <recommendedName>
        <fullName evidence="8">Amino acid transporter transmembrane domain-containing protein</fullName>
    </recommendedName>
</protein>
<dbReference type="GO" id="GO:0016020">
    <property type="term" value="C:membrane"/>
    <property type="evidence" value="ECO:0007669"/>
    <property type="project" value="UniProtKB-SubCell"/>
</dbReference>
<keyword evidence="5 7" id="KW-1133">Transmembrane helix</keyword>
<feature type="domain" description="Amino acid transporter transmembrane" evidence="8">
    <location>
        <begin position="271"/>
        <end position="406"/>
    </location>
</feature>
<organism evidence="9 10">
    <name type="scientific">Salix brachista</name>
    <dbReference type="NCBI Taxonomy" id="2182728"/>
    <lineage>
        <taxon>Eukaryota</taxon>
        <taxon>Viridiplantae</taxon>
        <taxon>Streptophyta</taxon>
        <taxon>Embryophyta</taxon>
        <taxon>Tracheophyta</taxon>
        <taxon>Spermatophyta</taxon>
        <taxon>Magnoliopsida</taxon>
        <taxon>eudicotyledons</taxon>
        <taxon>Gunneridae</taxon>
        <taxon>Pentapetalae</taxon>
        <taxon>rosids</taxon>
        <taxon>fabids</taxon>
        <taxon>Malpighiales</taxon>
        <taxon>Salicaceae</taxon>
        <taxon>Saliceae</taxon>
        <taxon>Salix</taxon>
    </lineage>
</organism>
<evidence type="ECO:0000256" key="3">
    <source>
        <dbReference type="ARBA" id="ARBA00022692"/>
    </source>
</evidence>
<reference evidence="10" key="1">
    <citation type="journal article" date="2019" name="Gigascience">
        <title>De novo genome assembly of the endangered Acer yangbiense, a plant species with extremely small populations endemic to Yunnan Province, China.</title>
        <authorList>
            <person name="Yang J."/>
            <person name="Wariss H.M."/>
            <person name="Tao L."/>
            <person name="Zhang R."/>
            <person name="Yun Q."/>
            <person name="Hollingsworth P."/>
            <person name="Dao Z."/>
            <person name="Luo G."/>
            <person name="Guo H."/>
            <person name="Ma Y."/>
            <person name="Sun W."/>
        </authorList>
    </citation>
    <scope>NUCLEOTIDE SEQUENCE [LARGE SCALE GENOMIC DNA]</scope>
    <source>
        <strain evidence="10">cv. br00</strain>
    </source>
</reference>
<feature type="transmembrane region" description="Helical" evidence="7">
    <location>
        <begin position="615"/>
        <end position="633"/>
    </location>
</feature>
<evidence type="ECO:0000256" key="5">
    <source>
        <dbReference type="ARBA" id="ARBA00022989"/>
    </source>
</evidence>
<evidence type="ECO:0000313" key="10">
    <source>
        <dbReference type="Proteomes" id="UP000326939"/>
    </source>
</evidence>
<feature type="transmembrane region" description="Helical" evidence="7">
    <location>
        <begin position="263"/>
        <end position="289"/>
    </location>
</feature>
<keyword evidence="10" id="KW-1185">Reference proteome</keyword>
<evidence type="ECO:0000256" key="2">
    <source>
        <dbReference type="ARBA" id="ARBA00022448"/>
    </source>
</evidence>
<evidence type="ECO:0000256" key="7">
    <source>
        <dbReference type="SAM" id="Phobius"/>
    </source>
</evidence>
<accession>A0A5N5NML5</accession>
<dbReference type="InterPro" id="IPR013057">
    <property type="entry name" value="AA_transpt_TM"/>
</dbReference>
<feature type="domain" description="Amino acid transporter transmembrane" evidence="8">
    <location>
        <begin position="534"/>
        <end position="666"/>
    </location>
</feature>
<dbReference type="EMBL" id="VDCV01000002">
    <property type="protein sequence ID" value="KAB5568840.1"/>
    <property type="molecule type" value="Genomic_DNA"/>
</dbReference>
<keyword evidence="4" id="KW-0029">Amino-acid transport</keyword>